<dbReference type="EMBL" id="CP002505">
    <property type="protein sequence ID" value="ADW74160.1"/>
    <property type="molecule type" value="Genomic_DNA"/>
</dbReference>
<dbReference type="Proteomes" id="UP000007257">
    <property type="component" value="Chromosome"/>
</dbReference>
<evidence type="ECO:0000313" key="2">
    <source>
        <dbReference type="EMBL" id="ADW74160.1"/>
    </source>
</evidence>
<feature type="transmembrane region" description="Helical" evidence="1">
    <location>
        <begin position="20"/>
        <end position="40"/>
    </location>
</feature>
<reference evidence="3" key="1">
    <citation type="submission" date="2011-01" db="EMBL/GenBank/DDBJ databases">
        <title>Complete sequence of chromosome of Rahnella sp. Y9602.</title>
        <authorList>
            <consortium name="US DOE Joint Genome Institute"/>
            <person name="Lucas S."/>
            <person name="Copeland A."/>
            <person name="Lapidus A."/>
            <person name="Cheng J.-F."/>
            <person name="Goodwin L."/>
            <person name="Pitluck S."/>
            <person name="Lu M."/>
            <person name="Detter J.C."/>
            <person name="Han C."/>
            <person name="Tapia R."/>
            <person name="Land M."/>
            <person name="Hauser L."/>
            <person name="Kyrpides N."/>
            <person name="Ivanova N."/>
            <person name="Ovchinnikova G."/>
            <person name="Pagani I."/>
            <person name="Sobecky P.A."/>
            <person name="Martinez R.J."/>
            <person name="Woyke T."/>
        </authorList>
    </citation>
    <scope>NUCLEOTIDE SEQUENCE [LARGE SCALE GENOMIC DNA]</scope>
    <source>
        <strain evidence="3">Y9602</strain>
    </source>
</reference>
<evidence type="ECO:0000313" key="3">
    <source>
        <dbReference type="Proteomes" id="UP000007257"/>
    </source>
</evidence>
<keyword evidence="1" id="KW-1133">Transmembrane helix</keyword>
<dbReference type="OrthoDB" id="6507312at2"/>
<dbReference type="KEGG" id="rah:Rahaq_2553"/>
<organism evidence="2 3">
    <name type="scientific">Rahnella sp. (strain Y9602)</name>
    <dbReference type="NCBI Taxonomy" id="2703885"/>
    <lineage>
        <taxon>Bacteria</taxon>
        <taxon>Pseudomonadati</taxon>
        <taxon>Pseudomonadota</taxon>
        <taxon>Gammaproteobacteria</taxon>
        <taxon>Enterobacterales</taxon>
        <taxon>Yersiniaceae</taxon>
        <taxon>Rahnella</taxon>
    </lineage>
</organism>
<reference evidence="2 3" key="2">
    <citation type="journal article" date="2012" name="J. Bacteriol.">
        <title>Complete Genome Sequence of Rahnella sp. Strain Y9602, a Gammaproteobacterium Isolate from Metal- and Radionuclide-Contaminated Soil.</title>
        <authorList>
            <person name="Martinez R.J."/>
            <person name="Bruce D."/>
            <person name="Detter C."/>
            <person name="Goodwin L.A."/>
            <person name="Han J."/>
            <person name="Han C.S."/>
            <person name="Held B."/>
            <person name="Land M.L."/>
            <person name="Mikhailova N."/>
            <person name="Nolan M."/>
            <person name="Pennacchio L."/>
            <person name="Pitluck S."/>
            <person name="Tapia R."/>
            <person name="Woyke T."/>
            <person name="Sobecky P.A."/>
        </authorList>
    </citation>
    <scope>NUCLEOTIDE SEQUENCE [LARGE SCALE GENOMIC DNA]</scope>
    <source>
        <strain evidence="2 3">Y9602</strain>
    </source>
</reference>
<dbReference type="eggNOG" id="ENOG502ZG5B">
    <property type="taxonomic scope" value="Bacteria"/>
</dbReference>
<evidence type="ECO:0000256" key="1">
    <source>
        <dbReference type="SAM" id="Phobius"/>
    </source>
</evidence>
<dbReference type="AlphaFoldDB" id="A0A0H3FDG1"/>
<protein>
    <submittedName>
        <fullName evidence="2">Uncharacterized protein</fullName>
    </submittedName>
</protein>
<accession>A0A0H3FDG1</accession>
<dbReference type="HOGENOM" id="CLU_057686_0_0_6"/>
<name>A0A0H3FDG1_RAHSY</name>
<keyword evidence="1" id="KW-0812">Transmembrane</keyword>
<keyword evidence="1" id="KW-0472">Membrane</keyword>
<gene>
    <name evidence="2" type="ordered locus">Rahaq_2553</name>
</gene>
<feature type="transmembrane region" description="Helical" evidence="1">
    <location>
        <begin position="60"/>
        <end position="78"/>
    </location>
</feature>
<sequence length="326" mass="38097">MKISRLFTLNEEKLSRQPLFAMSLCLPFIFSFLLCIPLWLTTTIDLSAQGYELFLSQFKLPIWIASLSIPLVAIVAHIHRTIQTSAQIEVSKKKNTTDIFFSHYKFIVEAFSKIDSRKANISNITVEVSIRDPNKLYNLFFGGSSYSKGIITEYIEEKTHRVQKEINIINECIINFEDRKEKHPLLNTFIILISSINNLEYMLTIGYNHPPNTTSMLIMSQDDFSSTKLITKYRDEKEVKDHLLAIISIIEVVFQILNENISIPDRVFFYAGTSRERMYFLWQLFNDSVATKESCIYEMLLQSNPIFDEEFQDYNRQVSRHHEINK</sequence>
<dbReference type="RefSeq" id="WP_013575860.1">
    <property type="nucleotide sequence ID" value="NC_015061.1"/>
</dbReference>
<proteinExistence type="predicted"/>